<reference evidence="1 2" key="1">
    <citation type="submission" date="2019-09" db="EMBL/GenBank/DDBJ databases">
        <title>Screening of Novel Bioactive Compounds from Soil-Associated.</title>
        <authorList>
            <person name="Zhao S."/>
        </authorList>
    </citation>
    <scope>NUCLEOTIDE SEQUENCE [LARGE SCALE GENOMIC DNA]</scope>
    <source>
        <strain evidence="1 2">HIT-DPA4</strain>
    </source>
</reference>
<dbReference type="EMBL" id="VZRB01000048">
    <property type="protein sequence ID" value="KAB1140018.1"/>
    <property type="molecule type" value="Genomic_DNA"/>
</dbReference>
<keyword evidence="2" id="KW-1185">Reference proteome</keyword>
<evidence type="ECO:0000313" key="2">
    <source>
        <dbReference type="Proteomes" id="UP000442707"/>
    </source>
</evidence>
<accession>A0A6H9UP43</accession>
<dbReference type="Proteomes" id="UP000442707">
    <property type="component" value="Unassembled WGS sequence"/>
</dbReference>
<gene>
    <name evidence="1" type="ORF">F7R91_37735</name>
</gene>
<evidence type="ECO:0000313" key="1">
    <source>
        <dbReference type="EMBL" id="KAB1140018.1"/>
    </source>
</evidence>
<comment type="caution">
    <text evidence="1">The sequence shown here is derived from an EMBL/GenBank/DDBJ whole genome shotgun (WGS) entry which is preliminary data.</text>
</comment>
<protein>
    <recommendedName>
        <fullName evidence="3">Ribbon-helix-helix protein CopG domain-containing protein</fullName>
    </recommendedName>
</protein>
<evidence type="ECO:0008006" key="3">
    <source>
        <dbReference type="Google" id="ProtNLM"/>
    </source>
</evidence>
<organism evidence="1 2">
    <name type="scientific">Streptomyces luteolifulvus</name>
    <dbReference type="NCBI Taxonomy" id="2615112"/>
    <lineage>
        <taxon>Bacteria</taxon>
        <taxon>Bacillati</taxon>
        <taxon>Actinomycetota</taxon>
        <taxon>Actinomycetes</taxon>
        <taxon>Kitasatosporales</taxon>
        <taxon>Streptomycetaceae</taxon>
        <taxon>Streptomyces</taxon>
    </lineage>
</organism>
<dbReference type="AlphaFoldDB" id="A0A6H9UP43"/>
<proteinExistence type="predicted"/>
<name>A0A6H9UP43_9ACTN</name>
<sequence>MVESGVPVAAAAHTMASRYGVSERQARRYVEQAMATGRLEVPETNVVFTVKLPGSLAGQVRAHARGTDATLSAVVARALAEFLDRDAPEGRAGW</sequence>